<feature type="region of interest" description="Disordered" evidence="1">
    <location>
        <begin position="110"/>
        <end position="213"/>
    </location>
</feature>
<dbReference type="GO" id="GO:0003680">
    <property type="term" value="F:minor groove of adenine-thymine-rich DNA binding"/>
    <property type="evidence" value="ECO:0007669"/>
    <property type="project" value="InterPro"/>
</dbReference>
<feature type="compositionally biased region" description="Basic residues" evidence="1">
    <location>
        <begin position="138"/>
        <end position="147"/>
    </location>
</feature>
<evidence type="ECO:0000313" key="3">
    <source>
        <dbReference type="EMBL" id="KAH7442473.1"/>
    </source>
</evidence>
<dbReference type="PANTHER" id="PTHR31100">
    <property type="entry name" value="AT-HOOK MOTIF NUCLEAR-LOCALIZED PROTEIN 15"/>
    <property type="match status" value="1"/>
</dbReference>
<reference evidence="3" key="1">
    <citation type="submission" date="2021-08" db="EMBL/GenBank/DDBJ databases">
        <title>WGS assembly of Ceratopteris richardii.</title>
        <authorList>
            <person name="Marchant D.B."/>
            <person name="Chen G."/>
            <person name="Jenkins J."/>
            <person name="Shu S."/>
            <person name="Leebens-Mack J."/>
            <person name="Grimwood J."/>
            <person name="Schmutz J."/>
            <person name="Soltis P."/>
            <person name="Soltis D."/>
            <person name="Chen Z.-H."/>
        </authorList>
    </citation>
    <scope>NUCLEOTIDE SEQUENCE</scope>
    <source>
        <strain evidence="3">Whitten #5841</strain>
        <tissue evidence="3">Leaf</tissue>
    </source>
</reference>
<name>A0A8T2V9L0_CERRI</name>
<proteinExistence type="predicted"/>
<dbReference type="Gene3D" id="3.30.1330.80">
    <property type="entry name" value="Hypothetical protein, similar to alpha- acetolactate decarboxylase, domain 2"/>
    <property type="match status" value="1"/>
</dbReference>
<feature type="compositionally biased region" description="Basic and acidic residues" evidence="1">
    <location>
        <begin position="110"/>
        <end position="122"/>
    </location>
</feature>
<dbReference type="SUPFAM" id="SSF117856">
    <property type="entry name" value="AF0104/ALDC/Ptd012-like"/>
    <property type="match status" value="1"/>
</dbReference>
<gene>
    <name evidence="3" type="ORF">KP509_03G090400</name>
</gene>
<dbReference type="InterPro" id="IPR005175">
    <property type="entry name" value="PPC_dom"/>
</dbReference>
<accession>A0A8T2V9L0</accession>
<feature type="domain" description="PPC" evidence="2">
    <location>
        <begin position="221"/>
        <end position="361"/>
    </location>
</feature>
<dbReference type="InterPro" id="IPR014476">
    <property type="entry name" value="AHL15-29"/>
</dbReference>
<keyword evidence="4" id="KW-1185">Reference proteome</keyword>
<dbReference type="GO" id="GO:0005634">
    <property type="term" value="C:nucleus"/>
    <property type="evidence" value="ECO:0007669"/>
    <property type="project" value="TreeGrafter"/>
</dbReference>
<dbReference type="EMBL" id="CM035408">
    <property type="protein sequence ID" value="KAH7442473.1"/>
    <property type="molecule type" value="Genomic_DNA"/>
</dbReference>
<evidence type="ECO:0000259" key="2">
    <source>
        <dbReference type="PROSITE" id="PS51742"/>
    </source>
</evidence>
<dbReference type="Pfam" id="PF03479">
    <property type="entry name" value="PCC"/>
    <property type="match status" value="1"/>
</dbReference>
<dbReference type="GO" id="GO:0003700">
    <property type="term" value="F:DNA-binding transcription factor activity"/>
    <property type="evidence" value="ECO:0007669"/>
    <property type="project" value="TreeGrafter"/>
</dbReference>
<dbReference type="OrthoDB" id="782346at2759"/>
<feature type="compositionally biased region" description="Polar residues" evidence="1">
    <location>
        <begin position="156"/>
        <end position="171"/>
    </location>
</feature>
<dbReference type="PROSITE" id="PS51742">
    <property type="entry name" value="PPC"/>
    <property type="match status" value="1"/>
</dbReference>
<dbReference type="Proteomes" id="UP000825935">
    <property type="component" value="Chromosome 3"/>
</dbReference>
<dbReference type="CDD" id="cd11378">
    <property type="entry name" value="DUF296"/>
    <property type="match status" value="1"/>
</dbReference>
<dbReference type="AlphaFoldDB" id="A0A8T2V9L0"/>
<evidence type="ECO:0000256" key="1">
    <source>
        <dbReference type="SAM" id="MobiDB-lite"/>
    </source>
</evidence>
<organism evidence="3 4">
    <name type="scientific">Ceratopteris richardii</name>
    <name type="common">Triangle waterfern</name>
    <dbReference type="NCBI Taxonomy" id="49495"/>
    <lineage>
        <taxon>Eukaryota</taxon>
        <taxon>Viridiplantae</taxon>
        <taxon>Streptophyta</taxon>
        <taxon>Embryophyta</taxon>
        <taxon>Tracheophyta</taxon>
        <taxon>Polypodiopsida</taxon>
        <taxon>Polypodiidae</taxon>
        <taxon>Polypodiales</taxon>
        <taxon>Pteridineae</taxon>
        <taxon>Pteridaceae</taxon>
        <taxon>Parkerioideae</taxon>
        <taxon>Ceratopteris</taxon>
    </lineage>
</organism>
<dbReference type="PANTHER" id="PTHR31100:SF14">
    <property type="entry name" value="AT-HOOK MOTIF NUCLEAR-LOCALIZED PROTEIN 15"/>
    <property type="match status" value="1"/>
</dbReference>
<evidence type="ECO:0000313" key="4">
    <source>
        <dbReference type="Proteomes" id="UP000825935"/>
    </source>
</evidence>
<comment type="caution">
    <text evidence="3">The sequence shown here is derived from an EMBL/GenBank/DDBJ whole genome shotgun (WGS) entry which is preliminary data.</text>
</comment>
<protein>
    <recommendedName>
        <fullName evidence="2">PPC domain-containing protein</fullName>
    </recommendedName>
</protein>
<sequence length="417" mass="44671">MTNLGTGNAVSSHPDGTFSSILPHHLYLAQHNHRQQVINQSVQDNGPQPFDWRPRISASVPSSYNHNYPHVQRYSGPPAPYLPLGPHCHQQEIDPRPFSGHEDHLIVHQSERGADKDTDNGDRSPVIQHHQEQESPKFHAHPPARHQQRQDYETGSHGSRSSDEGNSQSSGFEKKRKANCKTEGVGGGGDASTTAERKPRGRPPGSKNKPKPPVIITRISENAMMPHVWTIEGGQDVADCIAEFARKRKRGVCIISGSGTVMNVTLRQPAAPGQTVTLCGRFDILSIAGAFFPSGYGAGCDAVSGGVSISLAGVQGQVVGGGVVGALTAAGPVLVVASSFSNPLYERLPLPEDEYGEDAQPSAQLSLTAAKTNTFLCGQNPESATMPLFTPSPLSCQLPQEMLAWTSTTSNPVRPPF</sequence>